<dbReference type="Proteomes" id="UP001159370">
    <property type="component" value="Unassembled WGS sequence"/>
</dbReference>
<dbReference type="EMBL" id="JANQDL010000063">
    <property type="protein sequence ID" value="MDH6063901.1"/>
    <property type="molecule type" value="Genomic_DNA"/>
</dbReference>
<feature type="region of interest" description="Disordered" evidence="1">
    <location>
        <begin position="1"/>
        <end position="24"/>
    </location>
</feature>
<evidence type="ECO:0008006" key="4">
    <source>
        <dbReference type="Google" id="ProtNLM"/>
    </source>
</evidence>
<dbReference type="AlphaFoldDB" id="A0AA43GYD0"/>
<sequence>MVQPDHVHLFINPPTHESPADIAK</sequence>
<evidence type="ECO:0000256" key="1">
    <source>
        <dbReference type="SAM" id="MobiDB-lite"/>
    </source>
</evidence>
<reference evidence="2 3" key="1">
    <citation type="journal article" date="2023" name="J. Phycol.">
        <title>Chrysosporum ovalisporum is synonymous with the true-branching cyanobacterium Umezakia natans (Nostocales/Aphanizomenonaceae).</title>
        <authorList>
            <person name="McGregor G.B."/>
            <person name="Sendall B.C."/>
            <person name="Niiyama Y."/>
            <person name="Tuji A."/>
            <person name="Willis A."/>
        </authorList>
    </citation>
    <scope>NUCLEOTIDE SEQUENCE [LARGE SCALE GENOMIC DNA]</scope>
    <source>
        <strain evidence="2 3">FSS-62</strain>
    </source>
</reference>
<gene>
    <name evidence="2" type="ORF">NWP23_09005</name>
</gene>
<comment type="caution">
    <text evidence="2">The sequence shown here is derived from an EMBL/GenBank/DDBJ whole genome shotgun (WGS) entry which is preliminary data.</text>
</comment>
<proteinExistence type="predicted"/>
<accession>A0AA43GYD0</accession>
<evidence type="ECO:0000313" key="3">
    <source>
        <dbReference type="Proteomes" id="UP001159370"/>
    </source>
</evidence>
<name>A0AA43GYD0_9CYAN</name>
<evidence type="ECO:0000313" key="2">
    <source>
        <dbReference type="EMBL" id="MDH6063901.1"/>
    </source>
</evidence>
<protein>
    <recommendedName>
        <fullName evidence="4">Transposase IS200-like domain-containing protein</fullName>
    </recommendedName>
</protein>
<dbReference type="RefSeq" id="WP_280700657.1">
    <property type="nucleotide sequence ID" value="NZ_JANQDL010000063.1"/>
</dbReference>
<organism evidence="2 3">
    <name type="scientific">Umezakia ovalisporum FSS-62</name>
    <dbReference type="NCBI Taxonomy" id="2971776"/>
    <lineage>
        <taxon>Bacteria</taxon>
        <taxon>Bacillati</taxon>
        <taxon>Cyanobacteriota</taxon>
        <taxon>Cyanophyceae</taxon>
        <taxon>Nostocales</taxon>
        <taxon>Nodulariaceae</taxon>
        <taxon>Umezakia</taxon>
    </lineage>
</organism>